<keyword evidence="4 5" id="KW-0472">Membrane</keyword>
<feature type="transmembrane region" description="Helical" evidence="5">
    <location>
        <begin position="194"/>
        <end position="215"/>
    </location>
</feature>
<accession>A0A329YEE7</accession>
<keyword evidence="2 5" id="KW-0812">Transmembrane</keyword>
<evidence type="ECO:0000256" key="2">
    <source>
        <dbReference type="ARBA" id="ARBA00022692"/>
    </source>
</evidence>
<organism evidence="7 8">
    <name type="scientific">Rhizobium tropici</name>
    <dbReference type="NCBI Taxonomy" id="398"/>
    <lineage>
        <taxon>Bacteria</taxon>
        <taxon>Pseudomonadati</taxon>
        <taxon>Pseudomonadota</taxon>
        <taxon>Alphaproteobacteria</taxon>
        <taxon>Hyphomicrobiales</taxon>
        <taxon>Rhizobiaceae</taxon>
        <taxon>Rhizobium/Agrobacterium group</taxon>
        <taxon>Rhizobium</taxon>
    </lineage>
</organism>
<gene>
    <name evidence="7" type="ORF">DQ393_22930</name>
</gene>
<evidence type="ECO:0000256" key="1">
    <source>
        <dbReference type="ARBA" id="ARBA00004141"/>
    </source>
</evidence>
<dbReference type="Pfam" id="PF06271">
    <property type="entry name" value="RDD"/>
    <property type="match status" value="1"/>
</dbReference>
<protein>
    <recommendedName>
        <fullName evidence="6">RDD domain-containing protein</fullName>
    </recommendedName>
</protein>
<feature type="transmembrane region" description="Helical" evidence="5">
    <location>
        <begin position="235"/>
        <end position="257"/>
    </location>
</feature>
<feature type="transmembrane region" description="Helical" evidence="5">
    <location>
        <begin position="26"/>
        <end position="48"/>
    </location>
</feature>
<feature type="transmembrane region" description="Helical" evidence="5">
    <location>
        <begin position="136"/>
        <end position="157"/>
    </location>
</feature>
<evidence type="ECO:0000259" key="6">
    <source>
        <dbReference type="Pfam" id="PF06271"/>
    </source>
</evidence>
<dbReference type="GO" id="GO:0016020">
    <property type="term" value="C:membrane"/>
    <property type="evidence" value="ECO:0007669"/>
    <property type="project" value="UniProtKB-SubCell"/>
</dbReference>
<evidence type="ECO:0000313" key="7">
    <source>
        <dbReference type="EMBL" id="RAX39305.1"/>
    </source>
</evidence>
<evidence type="ECO:0000256" key="5">
    <source>
        <dbReference type="SAM" id="Phobius"/>
    </source>
</evidence>
<keyword evidence="3 5" id="KW-1133">Transmembrane helix</keyword>
<dbReference type="InterPro" id="IPR010432">
    <property type="entry name" value="RDD"/>
</dbReference>
<reference evidence="7 8" key="1">
    <citation type="submission" date="2018-06" db="EMBL/GenBank/DDBJ databases">
        <title>Whole Genome Sequence of an efficient microsymbiont, Rhizobium tropici.</title>
        <authorList>
            <person name="Srinivasan R."/>
            <person name="Singh H.V."/>
            <person name="Srivastava R."/>
            <person name="Kumari B."/>
            <person name="Radhakrishna A."/>
        </authorList>
    </citation>
    <scope>NUCLEOTIDE SEQUENCE [LARGE SCALE GENOMIC DNA]</scope>
    <source>
        <strain evidence="7 8">IGFRI Rhizo-19</strain>
    </source>
</reference>
<dbReference type="RefSeq" id="WP_112344008.1">
    <property type="nucleotide sequence ID" value="NZ_QMKK01000048.1"/>
</dbReference>
<dbReference type="OrthoDB" id="7914031at2"/>
<dbReference type="EMBL" id="QMKK01000048">
    <property type="protein sequence ID" value="RAX39305.1"/>
    <property type="molecule type" value="Genomic_DNA"/>
</dbReference>
<comment type="subcellular location">
    <subcellularLocation>
        <location evidence="1">Membrane</location>
        <topology evidence="1">Multi-pass membrane protein</topology>
    </subcellularLocation>
</comment>
<comment type="caution">
    <text evidence="7">The sequence shown here is derived from an EMBL/GenBank/DDBJ whole genome shotgun (WGS) entry which is preliminary data.</text>
</comment>
<dbReference type="Proteomes" id="UP000251205">
    <property type="component" value="Unassembled WGS sequence"/>
</dbReference>
<evidence type="ECO:0000256" key="4">
    <source>
        <dbReference type="ARBA" id="ARBA00023136"/>
    </source>
</evidence>
<proteinExistence type="predicted"/>
<sequence length="279" mass="31642">MYEFCRIRPPEASLPPRHFWRRFSAYAIDIVIFQIAFVLLFLALSAVMPWDLTLPFLREQQCQETTVGPLIPKIEAEWPLQPGETRSNQLCRISWLGSKGYTVFVSAAVSQRGPTTVKHAFSVPVDSNGNPIDPTITVRPSSSIMLLLLPFAFAYCSTRGRRTPGKRVTSLRVMTIENGALPFELAAKREVLKFLPLMLLATFDLASLFLSRLYLPPIEEMIQQARDINPLSASDFLAVTGALTPLLLVFALIWWLFPLIIWRGQTFYDRFCDTMVVKN</sequence>
<evidence type="ECO:0000313" key="8">
    <source>
        <dbReference type="Proteomes" id="UP000251205"/>
    </source>
</evidence>
<feature type="domain" description="RDD" evidence="6">
    <location>
        <begin position="18"/>
        <end position="272"/>
    </location>
</feature>
<dbReference type="AlphaFoldDB" id="A0A329YEE7"/>
<name>A0A329YEE7_RHITR</name>
<evidence type="ECO:0000256" key="3">
    <source>
        <dbReference type="ARBA" id="ARBA00022989"/>
    </source>
</evidence>